<feature type="transmembrane region" description="Helical" evidence="8">
    <location>
        <begin position="530"/>
        <end position="548"/>
    </location>
</feature>
<keyword evidence="3 8" id="KW-0812">Transmembrane</keyword>
<dbReference type="InParanoid" id="A0A5J5EXP4"/>
<dbReference type="Pfam" id="PF06011">
    <property type="entry name" value="TRP"/>
    <property type="match status" value="1"/>
</dbReference>
<dbReference type="EMBL" id="VXIS01000093">
    <property type="protein sequence ID" value="KAA8905986.1"/>
    <property type="molecule type" value="Genomic_DNA"/>
</dbReference>
<dbReference type="InterPro" id="IPR040241">
    <property type="entry name" value="TRP_Flc/Pkd2-like"/>
</dbReference>
<sequence length="787" mass="85566">MFRSLLSTQLMRHLIPFLFVVSALLSGDVAAERVIQSTSLNTCMDDSLFSATLFNVTFTPDDGTLRIRINGISSLSGNVTARISLVAYGYEAMTKDLSPCDMVGFEGMCPMSTGVITLNSHIEVSSSVANQIPGIAYQVPDLDGLARVEVNSTDTGKMVACVEAPLSNGKTVDQHGVGWTTAIIAGMGLIASAVTSGLGHSNTAAHVAANACSLFGYFQSQAILGMTAVKLPPIVSAWTQNFDWTMGIIELGFMQKIFHWYIQATGGKPATLLEQLGQVSVQIAKRSLDVANEPSPYMMSRAAMYGFAEIDTREPNQLVPRSAGLYSRSNNDNSASSKTEVISVSGIARVSFKANIEITNFFMTGLAFFVAFLALTALAVTIFKWAAEFFIKMKWARGTKFQDFRNGWLTVLKGIMYRLVLIGFPQMTILCLWELTRSDSAGAMVLAVFFFLSMVGILGWASWKVIRIAQRSVSLHKNPAYILYSDPAALNRWGFLYVQFKASAYYYIVPLLLYTLVKGMFIAFGQNAGTVQAFALLFIELFYLIAVIMMRPWMDKRTNIFNISICVINFLNVIFLIVFTGVGNSPEIVAGVMGVIYFVMNAAFALVLLILVLVASIYALVSKNPDVRYQPMRDDRGSFIKSNSQMIASTELDALGATARGDMKSRDLEDDRDSFSDLRPHYDASQVPLPPSTAGSQRAPSYFDVPRSPVDTSVPMFPSNSQDGSRQQGYSQQGGGTGLALLSPGGVPRAPSRGGATSPSPSQRSYGQPPPGQMPSGNNWNVGAGYH</sequence>
<dbReference type="GO" id="GO:0016020">
    <property type="term" value="C:membrane"/>
    <property type="evidence" value="ECO:0007669"/>
    <property type="project" value="UniProtKB-SubCell"/>
</dbReference>
<evidence type="ECO:0000256" key="1">
    <source>
        <dbReference type="ARBA" id="ARBA00004141"/>
    </source>
</evidence>
<evidence type="ECO:0000256" key="8">
    <source>
        <dbReference type="SAM" id="Phobius"/>
    </source>
</evidence>
<dbReference type="PANTHER" id="PTHR31145">
    <property type="entry name" value="INTEGRAL MEMBRANE PROTEIN (AFU_ORTHOLOGUE AFUA_7G01610)"/>
    <property type="match status" value="1"/>
</dbReference>
<feature type="compositionally biased region" description="Polar residues" evidence="7">
    <location>
        <begin position="755"/>
        <end position="766"/>
    </location>
</feature>
<evidence type="ECO:0000256" key="2">
    <source>
        <dbReference type="ARBA" id="ARBA00010642"/>
    </source>
</evidence>
<feature type="transmembrane region" description="Helical" evidence="8">
    <location>
        <begin position="504"/>
        <end position="524"/>
    </location>
</feature>
<feature type="transmembrane region" description="Helical" evidence="8">
    <location>
        <begin position="560"/>
        <end position="582"/>
    </location>
</feature>
<name>A0A5J5EXP4_9PEZI</name>
<comment type="subcellular location">
    <subcellularLocation>
        <location evidence="1">Membrane</location>
        <topology evidence="1">Multi-pass membrane protein</topology>
    </subcellularLocation>
</comment>
<dbReference type="InterPro" id="IPR010308">
    <property type="entry name" value="TRP_C"/>
</dbReference>
<dbReference type="OrthoDB" id="5212126at2759"/>
<evidence type="ECO:0000256" key="5">
    <source>
        <dbReference type="ARBA" id="ARBA00022989"/>
    </source>
</evidence>
<feature type="chain" id="PRO_5023851902" description="ML-like domain-containing protein" evidence="9">
    <location>
        <begin position="32"/>
        <end position="787"/>
    </location>
</feature>
<dbReference type="Pfam" id="PF14558">
    <property type="entry name" value="TRP_N"/>
    <property type="match status" value="1"/>
</dbReference>
<dbReference type="InterPro" id="IPR032800">
    <property type="entry name" value="TRP_N"/>
</dbReference>
<evidence type="ECO:0000313" key="11">
    <source>
        <dbReference type="EMBL" id="KAA8905986.1"/>
    </source>
</evidence>
<feature type="signal peptide" evidence="9">
    <location>
        <begin position="1"/>
        <end position="31"/>
    </location>
</feature>
<feature type="compositionally biased region" description="Basic and acidic residues" evidence="7">
    <location>
        <begin position="661"/>
        <end position="682"/>
    </location>
</feature>
<comment type="similarity">
    <text evidence="2">Belongs to the transient receptor potential (TRP) ion channel family.</text>
</comment>
<organism evidence="11 12">
    <name type="scientific">Sphaerosporella brunnea</name>
    <dbReference type="NCBI Taxonomy" id="1250544"/>
    <lineage>
        <taxon>Eukaryota</taxon>
        <taxon>Fungi</taxon>
        <taxon>Dikarya</taxon>
        <taxon>Ascomycota</taxon>
        <taxon>Pezizomycotina</taxon>
        <taxon>Pezizomycetes</taxon>
        <taxon>Pezizales</taxon>
        <taxon>Pyronemataceae</taxon>
        <taxon>Sphaerosporella</taxon>
    </lineage>
</organism>
<comment type="caution">
    <text evidence="11">The sequence shown here is derived from an EMBL/GenBank/DDBJ whole genome shotgun (WGS) entry which is preliminary data.</text>
</comment>
<keyword evidence="12" id="KW-1185">Reference proteome</keyword>
<feature type="transmembrane region" description="Helical" evidence="8">
    <location>
        <begin position="415"/>
        <end position="435"/>
    </location>
</feature>
<dbReference type="FunCoup" id="A0A5J5EXP4">
    <property type="interactions" value="42"/>
</dbReference>
<dbReference type="Proteomes" id="UP000326924">
    <property type="component" value="Unassembled WGS sequence"/>
</dbReference>
<feature type="compositionally biased region" description="Low complexity" evidence="7">
    <location>
        <begin position="721"/>
        <end position="731"/>
    </location>
</feature>
<feature type="domain" description="ML-like" evidence="10">
    <location>
        <begin position="33"/>
        <end position="173"/>
    </location>
</feature>
<evidence type="ECO:0000313" key="12">
    <source>
        <dbReference type="Proteomes" id="UP000326924"/>
    </source>
</evidence>
<dbReference type="PANTHER" id="PTHR31145:SF2">
    <property type="entry name" value="FLAVIN CARRIER PROTEIN 2"/>
    <property type="match status" value="1"/>
</dbReference>
<dbReference type="AlphaFoldDB" id="A0A5J5EXP4"/>
<accession>A0A5J5EXP4</accession>
<keyword evidence="6 8" id="KW-0472">Membrane</keyword>
<feature type="transmembrane region" description="Helical" evidence="8">
    <location>
        <begin position="361"/>
        <end position="387"/>
    </location>
</feature>
<evidence type="ECO:0000256" key="7">
    <source>
        <dbReference type="SAM" id="MobiDB-lite"/>
    </source>
</evidence>
<evidence type="ECO:0000256" key="3">
    <source>
        <dbReference type="ARBA" id="ARBA00022692"/>
    </source>
</evidence>
<feature type="transmembrane region" description="Helical" evidence="8">
    <location>
        <begin position="441"/>
        <end position="461"/>
    </location>
</feature>
<keyword evidence="5 8" id="KW-1133">Transmembrane helix</keyword>
<feature type="transmembrane region" description="Helical" evidence="8">
    <location>
        <begin position="588"/>
        <end position="621"/>
    </location>
</feature>
<evidence type="ECO:0000256" key="6">
    <source>
        <dbReference type="ARBA" id="ARBA00023136"/>
    </source>
</evidence>
<dbReference type="GO" id="GO:0009272">
    <property type="term" value="P:fungal-type cell wall biogenesis"/>
    <property type="evidence" value="ECO:0007669"/>
    <property type="project" value="TreeGrafter"/>
</dbReference>
<gene>
    <name evidence="11" type="ORF">FN846DRAFT_727937</name>
</gene>
<feature type="region of interest" description="Disordered" evidence="7">
    <location>
        <begin position="660"/>
        <end position="787"/>
    </location>
</feature>
<evidence type="ECO:0000256" key="4">
    <source>
        <dbReference type="ARBA" id="ARBA00022729"/>
    </source>
</evidence>
<dbReference type="SMART" id="SM01320">
    <property type="entry name" value="TRP_N"/>
    <property type="match status" value="1"/>
</dbReference>
<keyword evidence="4 9" id="KW-0732">Signal</keyword>
<dbReference type="GO" id="GO:0055085">
    <property type="term" value="P:transmembrane transport"/>
    <property type="evidence" value="ECO:0007669"/>
    <property type="project" value="TreeGrafter"/>
</dbReference>
<evidence type="ECO:0000256" key="9">
    <source>
        <dbReference type="SAM" id="SignalP"/>
    </source>
</evidence>
<proteinExistence type="inferred from homology"/>
<evidence type="ECO:0000259" key="10">
    <source>
        <dbReference type="SMART" id="SM01320"/>
    </source>
</evidence>
<protein>
    <recommendedName>
        <fullName evidence="10">ML-like domain-containing protein</fullName>
    </recommendedName>
</protein>
<reference evidence="11 12" key="1">
    <citation type="submission" date="2019-09" db="EMBL/GenBank/DDBJ databases">
        <title>Draft genome of the ectomycorrhizal ascomycete Sphaerosporella brunnea.</title>
        <authorList>
            <consortium name="DOE Joint Genome Institute"/>
            <person name="Benucci G.M."/>
            <person name="Marozzi G."/>
            <person name="Antonielli L."/>
            <person name="Sanchez S."/>
            <person name="Marco P."/>
            <person name="Wang X."/>
            <person name="Falini L.B."/>
            <person name="Barry K."/>
            <person name="Haridas S."/>
            <person name="Lipzen A."/>
            <person name="Labutti K."/>
            <person name="Grigoriev I.V."/>
            <person name="Murat C."/>
            <person name="Martin F."/>
            <person name="Albertini E."/>
            <person name="Donnini D."/>
            <person name="Bonito G."/>
        </authorList>
    </citation>
    <scope>NUCLEOTIDE SEQUENCE [LARGE SCALE GENOMIC DNA]</scope>
    <source>
        <strain evidence="11 12">Sb_GMNB300</strain>
    </source>
</reference>